<evidence type="ECO:0000313" key="5">
    <source>
        <dbReference type="Proteomes" id="UP000317770"/>
    </source>
</evidence>
<dbReference type="Proteomes" id="UP001178277">
    <property type="component" value="Unassembled WGS sequence"/>
</dbReference>
<dbReference type="EMBL" id="JAUUTP010000018">
    <property type="protein sequence ID" value="MDP1419961.1"/>
    <property type="molecule type" value="Genomic_DNA"/>
</dbReference>
<sequence>MGTIVCQTCNSTIEHFEDEKVSVLYTHNHNCQSCDTAASEK</sequence>
<name>A0A270AZU2_9BACI</name>
<proteinExistence type="predicted"/>
<dbReference type="OrthoDB" id="2971595at2"/>
<dbReference type="RefSeq" id="WP_072272684.1">
    <property type="nucleotide sequence ID" value="NZ_CABIYS010000001.1"/>
</dbReference>
<gene>
    <name evidence="2" type="ORF">FC678_09875</name>
    <name evidence="3" type="ORF">FQP34_12135</name>
    <name evidence="1" type="ORF">Q8G35_16585</name>
</gene>
<accession>A0A270AZU2</accession>
<reference evidence="2 4" key="1">
    <citation type="journal article" date="2019" name="Environ. Microbiol.">
        <title>An active ?-lactamase is a part of an orchestrated cell wall stress resistance network of Bacillus subtilis and related rhizosphere species.</title>
        <authorList>
            <person name="Bucher T."/>
            <person name="Keren-Paz A."/>
            <person name="Hausser J."/>
            <person name="Olender T."/>
            <person name="Cytryn E."/>
            <person name="Kolodkin-Gal I."/>
        </authorList>
    </citation>
    <scope>NUCLEOTIDE SEQUENCE [LARGE SCALE GENOMIC DNA]</scope>
    <source>
        <strain evidence="2 4">I4</strain>
    </source>
</reference>
<reference evidence="1" key="3">
    <citation type="submission" date="2023-07" db="EMBL/GenBank/DDBJ databases">
        <title>Murine gut Bacillus species.</title>
        <authorList>
            <person name="Gutman E."/>
            <person name="Hashuel R."/>
            <person name="Litvak Y."/>
        </authorList>
    </citation>
    <scope>NUCLEOTIDE SEQUENCE</scope>
    <source>
        <strain evidence="1">RU283</strain>
    </source>
</reference>
<evidence type="ECO:0000313" key="1">
    <source>
        <dbReference type="EMBL" id="MDP1419961.1"/>
    </source>
</evidence>
<comment type="caution">
    <text evidence="3">The sequence shown here is derived from an EMBL/GenBank/DDBJ whole genome shotgun (WGS) entry which is preliminary data.</text>
</comment>
<reference evidence="3 5" key="2">
    <citation type="submission" date="2019-07" db="EMBL/GenBank/DDBJ databases">
        <title>Genome assembly of Bacillus simplex strain GGC-P6A.</title>
        <authorList>
            <person name="Jennings M.E."/>
            <person name="Barton H.A."/>
        </authorList>
    </citation>
    <scope>NUCLEOTIDE SEQUENCE [LARGE SCALE GENOMIC DNA]</scope>
    <source>
        <strain evidence="3 5">GGC-P6A</strain>
    </source>
</reference>
<dbReference type="EMBL" id="VNKI01000005">
    <property type="protein sequence ID" value="TVX80722.1"/>
    <property type="molecule type" value="Genomic_DNA"/>
</dbReference>
<evidence type="ECO:0000313" key="2">
    <source>
        <dbReference type="EMBL" id="TKH12250.1"/>
    </source>
</evidence>
<protein>
    <submittedName>
        <fullName evidence="3">GapA-binding peptide SR1P</fullName>
    </submittedName>
</protein>
<dbReference type="AlphaFoldDB" id="A0A270AZU2"/>
<dbReference type="EMBL" id="SZNT01000119">
    <property type="protein sequence ID" value="TKH12250.1"/>
    <property type="molecule type" value="Genomic_DNA"/>
</dbReference>
<dbReference type="Proteomes" id="UP000309170">
    <property type="component" value="Unassembled WGS sequence"/>
</dbReference>
<dbReference type="GeneID" id="56472079"/>
<evidence type="ECO:0000313" key="3">
    <source>
        <dbReference type="EMBL" id="TVX80722.1"/>
    </source>
</evidence>
<organism evidence="3 5">
    <name type="scientific">Peribacillus simplex</name>
    <dbReference type="NCBI Taxonomy" id="1478"/>
    <lineage>
        <taxon>Bacteria</taxon>
        <taxon>Bacillati</taxon>
        <taxon>Bacillota</taxon>
        <taxon>Bacilli</taxon>
        <taxon>Bacillales</taxon>
        <taxon>Bacillaceae</taxon>
        <taxon>Peribacillus</taxon>
    </lineage>
</organism>
<dbReference type="Pfam" id="PF13790">
    <property type="entry name" value="SR1P"/>
    <property type="match status" value="1"/>
</dbReference>
<dbReference type="Proteomes" id="UP000317770">
    <property type="component" value="Unassembled WGS sequence"/>
</dbReference>
<dbReference type="InterPro" id="IPR025236">
    <property type="entry name" value="SR1P"/>
</dbReference>
<evidence type="ECO:0000313" key="4">
    <source>
        <dbReference type="Proteomes" id="UP000309170"/>
    </source>
</evidence>